<feature type="domain" description="DUF4143" evidence="2">
    <location>
        <begin position="229"/>
        <end position="368"/>
    </location>
</feature>
<keyword evidence="3" id="KW-0067">ATP-binding</keyword>
<feature type="domain" description="AAA" evidence="1">
    <location>
        <begin position="25"/>
        <end position="153"/>
    </location>
</feature>
<sequence length="424" mass="47594">MAKPRLVSRATYLDRALMFRDTDLIKVITGVRRCGKSSLLALVRGKIESEDVEGRAFVSLNLESMACPVATKEDLYAYFRERLSPNGKTYIFLDEPQRIDGWQLAVNAMRVDFDCDIYLTGSNAYLLSSELSTYLSGRYVEIKMLPLMLGEYLEFCGLSLGASSAAIAPDGSVVLFDDILERYLTYGGMPAIASLDLTQEAHSIYAAGLYDAVVTRDVLNRERSLGQSKVMDAALLEKVAAFLGDNIGNCLSMKRIADSLTSAGSKTTNKTVDSYVRALNEAYLYYKADRYDLHGKAILRTNPKEYIVDLGIRSYLGGYRATDMGRLFENAVYLQLLYMGWQVHVGKLYDKEVDFVAVKDGRTVYLQVTDEMMSDKTRERELGPLRSIRDAYEKCVIVRQGRYEADAEGIRIIQAKDFFLDGSF</sequence>
<dbReference type="Pfam" id="PF13173">
    <property type="entry name" value="AAA_14"/>
    <property type="match status" value="1"/>
</dbReference>
<dbReference type="Pfam" id="PF13635">
    <property type="entry name" value="DUF4143"/>
    <property type="match status" value="1"/>
</dbReference>
<gene>
    <name evidence="3" type="ORF">AAAT05_07135</name>
</gene>
<evidence type="ECO:0000259" key="2">
    <source>
        <dbReference type="Pfam" id="PF13635"/>
    </source>
</evidence>
<comment type="caution">
    <text evidence="3">The sequence shown here is derived from an EMBL/GenBank/DDBJ whole genome shotgun (WGS) entry which is preliminary data.</text>
</comment>
<organism evidence="3 4">
    <name type="scientific">Paratractidigestivibacter faecalis</name>
    <dbReference type="NCBI Taxonomy" id="2292441"/>
    <lineage>
        <taxon>Bacteria</taxon>
        <taxon>Bacillati</taxon>
        <taxon>Actinomycetota</taxon>
        <taxon>Coriobacteriia</taxon>
        <taxon>Coriobacteriales</taxon>
        <taxon>Atopobiaceae</taxon>
        <taxon>Paratractidigestivibacter</taxon>
    </lineage>
</organism>
<dbReference type="SUPFAM" id="SSF52540">
    <property type="entry name" value="P-loop containing nucleoside triphosphate hydrolases"/>
    <property type="match status" value="1"/>
</dbReference>
<name>A0ABV1IGT0_9ACTN</name>
<dbReference type="InterPro" id="IPR041682">
    <property type="entry name" value="AAA_14"/>
</dbReference>
<keyword evidence="4" id="KW-1185">Reference proteome</keyword>
<dbReference type="PANTHER" id="PTHR33295:SF20">
    <property type="entry name" value="ATPASE"/>
    <property type="match status" value="1"/>
</dbReference>
<accession>A0ABV1IGT0</accession>
<dbReference type="InterPro" id="IPR027417">
    <property type="entry name" value="P-loop_NTPase"/>
</dbReference>
<reference evidence="3 4" key="1">
    <citation type="submission" date="2024-04" db="EMBL/GenBank/DDBJ databases">
        <title>Human intestinal bacterial collection.</title>
        <authorList>
            <person name="Pauvert C."/>
            <person name="Hitch T.C.A."/>
            <person name="Clavel T."/>
        </authorList>
    </citation>
    <scope>NUCLEOTIDE SEQUENCE [LARGE SCALE GENOMIC DNA]</scope>
    <source>
        <strain evidence="3 4">CLA-AA-H197</strain>
    </source>
</reference>
<keyword evidence="3" id="KW-0547">Nucleotide-binding</keyword>
<proteinExistence type="predicted"/>
<dbReference type="GO" id="GO:0005524">
    <property type="term" value="F:ATP binding"/>
    <property type="evidence" value="ECO:0007669"/>
    <property type="project" value="UniProtKB-KW"/>
</dbReference>
<dbReference type="RefSeq" id="WP_349182734.1">
    <property type="nucleotide sequence ID" value="NZ_JBBNGS010000012.1"/>
</dbReference>
<evidence type="ECO:0000313" key="4">
    <source>
        <dbReference type="Proteomes" id="UP001478817"/>
    </source>
</evidence>
<protein>
    <submittedName>
        <fullName evidence="3">ATP-binding protein</fullName>
    </submittedName>
</protein>
<dbReference type="PANTHER" id="PTHR33295">
    <property type="entry name" value="ATPASE"/>
    <property type="match status" value="1"/>
</dbReference>
<evidence type="ECO:0000259" key="1">
    <source>
        <dbReference type="Pfam" id="PF13173"/>
    </source>
</evidence>
<evidence type="ECO:0000313" key="3">
    <source>
        <dbReference type="EMBL" id="MEQ2638109.1"/>
    </source>
</evidence>
<dbReference type="InterPro" id="IPR025420">
    <property type="entry name" value="DUF4143"/>
</dbReference>
<dbReference type="EMBL" id="JBBNGS010000012">
    <property type="protein sequence ID" value="MEQ2638109.1"/>
    <property type="molecule type" value="Genomic_DNA"/>
</dbReference>
<dbReference type="Proteomes" id="UP001478817">
    <property type="component" value="Unassembled WGS sequence"/>
</dbReference>